<reference evidence="1 2" key="1">
    <citation type="submission" date="2021-02" db="EMBL/GenBank/DDBJ databases">
        <title>Streptomyces spirodelae sp. nov., isolated from duckweed.</title>
        <authorList>
            <person name="Saimee Y."/>
            <person name="Duangmal K."/>
        </authorList>
    </citation>
    <scope>NUCLEOTIDE SEQUENCE [LARGE SCALE GENOMIC DNA]</scope>
    <source>
        <strain evidence="1 2">DW4-2</strain>
    </source>
</reference>
<evidence type="ECO:0000313" key="2">
    <source>
        <dbReference type="Proteomes" id="UP001518976"/>
    </source>
</evidence>
<comment type="caution">
    <text evidence="1">The sequence shown here is derived from an EMBL/GenBank/DDBJ whole genome shotgun (WGS) entry which is preliminary data.</text>
</comment>
<dbReference type="Proteomes" id="UP001518976">
    <property type="component" value="Unassembled WGS sequence"/>
</dbReference>
<protein>
    <submittedName>
        <fullName evidence="1">Uncharacterized protein</fullName>
    </submittedName>
</protein>
<name>A0ABS3WZU8_9ACTN</name>
<dbReference type="EMBL" id="JAFFZN010000025">
    <property type="protein sequence ID" value="MBO8188604.1"/>
    <property type="molecule type" value="Genomic_DNA"/>
</dbReference>
<evidence type="ECO:0000313" key="1">
    <source>
        <dbReference type="EMBL" id="MBO8188604.1"/>
    </source>
</evidence>
<proteinExistence type="predicted"/>
<gene>
    <name evidence="1" type="ORF">JW592_24485</name>
</gene>
<sequence>MAHLEHVVAEVSRLLADPGEALERLRPYGPAMSDEELLAYPALLLGSSREMAEQLRAHRER</sequence>
<keyword evidence="2" id="KW-1185">Reference proteome</keyword>
<accession>A0ABS3WZU8</accession>
<dbReference type="RefSeq" id="WP_209267374.1">
    <property type="nucleotide sequence ID" value="NZ_JAFFZN010000025.1"/>
</dbReference>
<organism evidence="1 2">
    <name type="scientific">Streptomyces spirodelae</name>
    <dbReference type="NCBI Taxonomy" id="2812904"/>
    <lineage>
        <taxon>Bacteria</taxon>
        <taxon>Bacillati</taxon>
        <taxon>Actinomycetota</taxon>
        <taxon>Actinomycetes</taxon>
        <taxon>Kitasatosporales</taxon>
        <taxon>Streptomycetaceae</taxon>
        <taxon>Streptomyces</taxon>
    </lineage>
</organism>